<dbReference type="Gene3D" id="3.90.550.10">
    <property type="entry name" value="Spore Coat Polysaccharide Biosynthesis Protein SpsA, Chain A"/>
    <property type="match status" value="2"/>
</dbReference>
<dbReference type="Pfam" id="PF02709">
    <property type="entry name" value="Glyco_transf_7C"/>
    <property type="match status" value="1"/>
</dbReference>
<dbReference type="GO" id="GO:0005794">
    <property type="term" value="C:Golgi apparatus"/>
    <property type="evidence" value="ECO:0007669"/>
    <property type="project" value="TreeGrafter"/>
</dbReference>
<dbReference type="EMBL" id="OC881169">
    <property type="protein sequence ID" value="CAD7642142.1"/>
    <property type="molecule type" value="Genomic_DNA"/>
</dbReference>
<proteinExistence type="predicted"/>
<gene>
    <name evidence="4" type="ORF">OSB1V03_LOCUS19008</name>
</gene>
<evidence type="ECO:0000313" key="5">
    <source>
        <dbReference type="Proteomes" id="UP000759131"/>
    </source>
</evidence>
<dbReference type="EMBL" id="CAJPIZ010026594">
    <property type="protein sequence ID" value="CAG2119058.1"/>
    <property type="molecule type" value="Genomic_DNA"/>
</dbReference>
<dbReference type="InterPro" id="IPR029044">
    <property type="entry name" value="Nucleotide-diphossugar_trans"/>
</dbReference>
<dbReference type="Proteomes" id="UP000759131">
    <property type="component" value="Unassembled WGS sequence"/>
</dbReference>
<name>A0A7R9LKG9_9ACAR</name>
<keyword evidence="1" id="KW-0808">Transferase</keyword>
<keyword evidence="5" id="KW-1185">Reference proteome</keyword>
<organism evidence="4">
    <name type="scientific">Medioppia subpectinata</name>
    <dbReference type="NCBI Taxonomy" id="1979941"/>
    <lineage>
        <taxon>Eukaryota</taxon>
        <taxon>Metazoa</taxon>
        <taxon>Ecdysozoa</taxon>
        <taxon>Arthropoda</taxon>
        <taxon>Chelicerata</taxon>
        <taxon>Arachnida</taxon>
        <taxon>Acari</taxon>
        <taxon>Acariformes</taxon>
        <taxon>Sarcoptiformes</taxon>
        <taxon>Oribatida</taxon>
        <taxon>Brachypylina</taxon>
        <taxon>Oppioidea</taxon>
        <taxon>Oppiidae</taxon>
        <taxon>Medioppia</taxon>
    </lineage>
</organism>
<keyword evidence="2" id="KW-1015">Disulfide bond</keyword>
<dbReference type="OrthoDB" id="416652at2759"/>
<dbReference type="InterPro" id="IPR027791">
    <property type="entry name" value="Galactosyl_T_C"/>
</dbReference>
<dbReference type="SUPFAM" id="SSF53448">
    <property type="entry name" value="Nucleotide-diphospho-sugar transferases"/>
    <property type="match status" value="1"/>
</dbReference>
<evidence type="ECO:0000256" key="1">
    <source>
        <dbReference type="ARBA" id="ARBA00022679"/>
    </source>
</evidence>
<evidence type="ECO:0000259" key="3">
    <source>
        <dbReference type="Pfam" id="PF02709"/>
    </source>
</evidence>
<dbReference type="PANTHER" id="PTHR11675">
    <property type="entry name" value="N-ACETYLGALACTOSAMINYLTRANSFERASE"/>
    <property type="match status" value="1"/>
</dbReference>
<feature type="non-terminal residue" evidence="4">
    <location>
        <position position="1"/>
    </location>
</feature>
<dbReference type="AlphaFoldDB" id="A0A7R9LKG9"/>
<protein>
    <recommendedName>
        <fullName evidence="3">Galactosyltransferase C-terminal domain-containing protein</fullName>
    </recommendedName>
</protein>
<evidence type="ECO:0000313" key="4">
    <source>
        <dbReference type="EMBL" id="CAD7642142.1"/>
    </source>
</evidence>
<reference evidence="4" key="1">
    <citation type="submission" date="2020-11" db="EMBL/GenBank/DDBJ databases">
        <authorList>
            <person name="Tran Van P."/>
        </authorList>
    </citation>
    <scope>NUCLEOTIDE SEQUENCE</scope>
</reference>
<dbReference type="PANTHER" id="PTHR11675:SF126">
    <property type="entry name" value="RICIN B LECTIN DOMAIN-CONTAINING PROTEIN"/>
    <property type="match status" value="1"/>
</dbReference>
<accession>A0A7R9LKG9</accession>
<feature type="domain" description="Galactosyltransferase C-terminal" evidence="3">
    <location>
        <begin position="158"/>
        <end position="220"/>
    </location>
</feature>
<dbReference type="GO" id="GO:0004653">
    <property type="term" value="F:polypeptide N-acetylgalactosaminyltransferase activity"/>
    <property type="evidence" value="ECO:0007669"/>
    <property type="project" value="TreeGrafter"/>
</dbReference>
<dbReference type="GO" id="GO:0006493">
    <property type="term" value="P:protein O-linked glycosylation"/>
    <property type="evidence" value="ECO:0007669"/>
    <property type="project" value="TreeGrafter"/>
</dbReference>
<sequence>MSPNDWRLYQRLNPVQKGWGERGVAVHLDNDEDKALAKEQFKSGAFDVFISDRISPNRTLQDARPYECSKVDYPSDGLGSATIVIIYTNEIWSALIRTIWSVTTGWLEPLLARIVDDLRDVICPVIDVISDKTLEFFAGNPYYVQDAARKAPTRAVVSPTMAGGFFAIDPQYFFEIGSYDERMEIWGGENLELSFRVWQCGGRLEIHPCSHVGHIFRDYHPYSFQGKDT</sequence>
<evidence type="ECO:0000256" key="2">
    <source>
        <dbReference type="ARBA" id="ARBA00023157"/>
    </source>
</evidence>